<dbReference type="Pfam" id="PF01339">
    <property type="entry name" value="CheB_methylest"/>
    <property type="match status" value="1"/>
</dbReference>
<keyword evidence="6" id="KW-1185">Reference proteome</keyword>
<evidence type="ECO:0000256" key="3">
    <source>
        <dbReference type="ARBA" id="ARBA00048267"/>
    </source>
</evidence>
<evidence type="ECO:0000256" key="2">
    <source>
        <dbReference type="ARBA" id="ARBA00039140"/>
    </source>
</evidence>
<dbReference type="EC" id="3.1.1.61" evidence="2"/>
<dbReference type="InterPro" id="IPR035909">
    <property type="entry name" value="CheB_C"/>
</dbReference>
<dbReference type="EMBL" id="JACHMF010000001">
    <property type="protein sequence ID" value="MBB4693417.1"/>
    <property type="molecule type" value="Genomic_DNA"/>
</dbReference>
<dbReference type="GO" id="GO:0006935">
    <property type="term" value="P:chemotaxis"/>
    <property type="evidence" value="ECO:0007669"/>
    <property type="project" value="InterPro"/>
</dbReference>
<proteinExistence type="predicted"/>
<dbReference type="AlphaFoldDB" id="A0A7W7CRL2"/>
<dbReference type="GO" id="GO:0005737">
    <property type="term" value="C:cytoplasm"/>
    <property type="evidence" value="ECO:0007669"/>
    <property type="project" value="InterPro"/>
</dbReference>
<dbReference type="PANTHER" id="PTHR42872">
    <property type="entry name" value="PROTEIN-GLUTAMATE METHYLESTERASE/PROTEIN-GLUTAMINE GLUTAMINASE"/>
    <property type="match status" value="1"/>
</dbReference>
<evidence type="ECO:0000256" key="1">
    <source>
        <dbReference type="ARBA" id="ARBA00022801"/>
    </source>
</evidence>
<dbReference type="GO" id="GO:0008984">
    <property type="term" value="F:protein-glutamate methylesterase activity"/>
    <property type="evidence" value="ECO:0007669"/>
    <property type="project" value="UniProtKB-EC"/>
</dbReference>
<sequence length="97" mass="10155">MEGHLTSRRNRHFDRRRVIAVVLSGQGNDAATGATAVHHFGGTVIATSTETSTAPAMPEATINRDSITDHVVPLGGVAELLLAMATVPVLEPATELT</sequence>
<dbReference type="Proteomes" id="UP000542742">
    <property type="component" value="Unassembled WGS sequence"/>
</dbReference>
<dbReference type="PANTHER" id="PTHR42872:SF6">
    <property type="entry name" value="PROTEIN-GLUTAMATE METHYLESTERASE_PROTEIN-GLUTAMINE GLUTAMINASE"/>
    <property type="match status" value="1"/>
</dbReference>
<protein>
    <recommendedName>
        <fullName evidence="2">protein-glutamate methylesterase</fullName>
        <ecNumber evidence="2">3.1.1.61</ecNumber>
    </recommendedName>
</protein>
<dbReference type="SUPFAM" id="SSF52738">
    <property type="entry name" value="Methylesterase CheB, C-terminal domain"/>
    <property type="match status" value="1"/>
</dbReference>
<evidence type="ECO:0000313" key="5">
    <source>
        <dbReference type="EMBL" id="MBB4693417.1"/>
    </source>
</evidence>
<comment type="catalytic activity">
    <reaction evidence="3">
        <text>[protein]-L-glutamate 5-O-methyl ester + H2O = L-glutamyl-[protein] + methanol + H(+)</text>
        <dbReference type="Rhea" id="RHEA:23236"/>
        <dbReference type="Rhea" id="RHEA-COMP:10208"/>
        <dbReference type="Rhea" id="RHEA-COMP:10311"/>
        <dbReference type="ChEBI" id="CHEBI:15377"/>
        <dbReference type="ChEBI" id="CHEBI:15378"/>
        <dbReference type="ChEBI" id="CHEBI:17790"/>
        <dbReference type="ChEBI" id="CHEBI:29973"/>
        <dbReference type="ChEBI" id="CHEBI:82795"/>
        <dbReference type="EC" id="3.1.1.61"/>
    </reaction>
</comment>
<dbReference type="GO" id="GO:0000156">
    <property type="term" value="F:phosphorelay response regulator activity"/>
    <property type="evidence" value="ECO:0007669"/>
    <property type="project" value="InterPro"/>
</dbReference>
<evidence type="ECO:0000313" key="6">
    <source>
        <dbReference type="Proteomes" id="UP000542742"/>
    </source>
</evidence>
<organism evidence="5 6">
    <name type="scientific">Paractinoplanes abujensis</name>
    <dbReference type="NCBI Taxonomy" id="882441"/>
    <lineage>
        <taxon>Bacteria</taxon>
        <taxon>Bacillati</taxon>
        <taxon>Actinomycetota</taxon>
        <taxon>Actinomycetes</taxon>
        <taxon>Micromonosporales</taxon>
        <taxon>Micromonosporaceae</taxon>
        <taxon>Paractinoplanes</taxon>
    </lineage>
</organism>
<reference evidence="5 6" key="1">
    <citation type="submission" date="2020-08" db="EMBL/GenBank/DDBJ databases">
        <title>Sequencing the genomes of 1000 actinobacteria strains.</title>
        <authorList>
            <person name="Klenk H.-P."/>
        </authorList>
    </citation>
    <scope>NUCLEOTIDE SEQUENCE [LARGE SCALE GENOMIC DNA]</scope>
    <source>
        <strain evidence="5 6">DSM 45518</strain>
    </source>
</reference>
<keyword evidence="1" id="KW-0378">Hydrolase</keyword>
<evidence type="ECO:0000259" key="4">
    <source>
        <dbReference type="Pfam" id="PF01339"/>
    </source>
</evidence>
<comment type="caution">
    <text evidence="5">The sequence shown here is derived from an EMBL/GenBank/DDBJ whole genome shotgun (WGS) entry which is preliminary data.</text>
</comment>
<feature type="domain" description="CheB-type methylesterase" evidence="4">
    <location>
        <begin position="11"/>
        <end position="80"/>
    </location>
</feature>
<gene>
    <name evidence="5" type="ORF">BKA14_003565</name>
</gene>
<dbReference type="InterPro" id="IPR000673">
    <property type="entry name" value="Sig_transdc_resp-reg_Me-estase"/>
</dbReference>
<name>A0A7W7CRL2_9ACTN</name>
<dbReference type="RefSeq" id="WP_184952043.1">
    <property type="nucleotide sequence ID" value="NZ_BOMC01000080.1"/>
</dbReference>
<dbReference type="Gene3D" id="3.40.50.180">
    <property type="entry name" value="Methylesterase CheB, C-terminal domain"/>
    <property type="match status" value="1"/>
</dbReference>
<accession>A0A7W7CRL2</accession>